<evidence type="ECO:0000256" key="8">
    <source>
        <dbReference type="ARBA" id="ARBA00023170"/>
    </source>
</evidence>
<dbReference type="GO" id="GO:0009279">
    <property type="term" value="C:cell outer membrane"/>
    <property type="evidence" value="ECO:0007669"/>
    <property type="project" value="UniProtKB-SubCell"/>
</dbReference>
<dbReference type="GO" id="GO:0015344">
    <property type="term" value="F:siderophore uptake transmembrane transporter activity"/>
    <property type="evidence" value="ECO:0007669"/>
    <property type="project" value="TreeGrafter"/>
</dbReference>
<dbReference type="Gene3D" id="2.170.130.10">
    <property type="entry name" value="TonB-dependent receptor, plug domain"/>
    <property type="match status" value="1"/>
</dbReference>
<dbReference type="InterPro" id="IPR036942">
    <property type="entry name" value="Beta-barrel_TonB_sf"/>
</dbReference>
<evidence type="ECO:0000256" key="4">
    <source>
        <dbReference type="ARBA" id="ARBA00022452"/>
    </source>
</evidence>
<dbReference type="AlphaFoldDB" id="A0A931J5V2"/>
<dbReference type="SUPFAM" id="SSF56935">
    <property type="entry name" value="Porins"/>
    <property type="match status" value="1"/>
</dbReference>
<dbReference type="Pfam" id="PF00593">
    <property type="entry name" value="TonB_dep_Rec_b-barrel"/>
    <property type="match status" value="1"/>
</dbReference>
<dbReference type="InterPro" id="IPR000531">
    <property type="entry name" value="Beta-barrel_TonB"/>
</dbReference>
<evidence type="ECO:0000259" key="12">
    <source>
        <dbReference type="Pfam" id="PF00593"/>
    </source>
</evidence>
<dbReference type="PROSITE" id="PS52016">
    <property type="entry name" value="TONB_DEPENDENT_REC_3"/>
    <property type="match status" value="1"/>
</dbReference>
<dbReference type="InterPro" id="IPR037066">
    <property type="entry name" value="Plug_dom_sf"/>
</dbReference>
<dbReference type="PANTHER" id="PTHR32552:SF83">
    <property type="entry name" value="BLR3904 PROTEIN"/>
    <property type="match status" value="1"/>
</dbReference>
<dbReference type="Gene3D" id="2.40.170.20">
    <property type="entry name" value="TonB-dependent receptor, beta-barrel domain"/>
    <property type="match status" value="1"/>
</dbReference>
<feature type="domain" description="TonB-dependent receptor-like beta-barrel" evidence="12">
    <location>
        <begin position="217"/>
        <end position="663"/>
    </location>
</feature>
<dbReference type="InterPro" id="IPR039426">
    <property type="entry name" value="TonB-dep_rcpt-like"/>
</dbReference>
<evidence type="ECO:0000256" key="6">
    <source>
        <dbReference type="ARBA" id="ARBA00023077"/>
    </source>
</evidence>
<evidence type="ECO:0000256" key="9">
    <source>
        <dbReference type="ARBA" id="ARBA00023237"/>
    </source>
</evidence>
<evidence type="ECO:0000256" key="1">
    <source>
        <dbReference type="ARBA" id="ARBA00004571"/>
    </source>
</evidence>
<evidence type="ECO:0000256" key="3">
    <source>
        <dbReference type="ARBA" id="ARBA00022448"/>
    </source>
</evidence>
<organism evidence="13 14">
    <name type="scientific">Inhella proteolytica</name>
    <dbReference type="NCBI Taxonomy" id="2795029"/>
    <lineage>
        <taxon>Bacteria</taxon>
        <taxon>Pseudomonadati</taxon>
        <taxon>Pseudomonadota</taxon>
        <taxon>Betaproteobacteria</taxon>
        <taxon>Burkholderiales</taxon>
        <taxon>Sphaerotilaceae</taxon>
        <taxon>Inhella</taxon>
    </lineage>
</organism>
<name>A0A931J5V2_9BURK</name>
<feature type="signal peptide" evidence="11">
    <location>
        <begin position="1"/>
        <end position="20"/>
    </location>
</feature>
<proteinExistence type="inferred from homology"/>
<gene>
    <name evidence="13" type="ORF">I7X39_18215</name>
</gene>
<feature type="chain" id="PRO_5037496998" evidence="11">
    <location>
        <begin position="21"/>
        <end position="698"/>
    </location>
</feature>
<dbReference type="PANTHER" id="PTHR32552">
    <property type="entry name" value="FERRICHROME IRON RECEPTOR-RELATED"/>
    <property type="match status" value="1"/>
</dbReference>
<keyword evidence="11" id="KW-0732">Signal</keyword>
<evidence type="ECO:0000313" key="13">
    <source>
        <dbReference type="EMBL" id="MBH9578831.1"/>
    </source>
</evidence>
<reference evidence="13" key="1">
    <citation type="submission" date="2020-12" db="EMBL/GenBank/DDBJ databases">
        <title>The genome sequence of Inhella sp. 1Y17.</title>
        <authorList>
            <person name="Liu Y."/>
        </authorList>
    </citation>
    <scope>NUCLEOTIDE SEQUENCE</scope>
    <source>
        <strain evidence="13">1Y17</strain>
    </source>
</reference>
<keyword evidence="9 10" id="KW-0998">Cell outer membrane</keyword>
<accession>A0A931J5V2</accession>
<keyword evidence="8 13" id="KW-0675">Receptor</keyword>
<comment type="similarity">
    <text evidence="2 10">Belongs to the TonB-dependent receptor family.</text>
</comment>
<evidence type="ECO:0000256" key="10">
    <source>
        <dbReference type="PROSITE-ProRule" id="PRU01360"/>
    </source>
</evidence>
<dbReference type="Proteomes" id="UP000613266">
    <property type="component" value="Unassembled WGS sequence"/>
</dbReference>
<dbReference type="EMBL" id="JAEDAK010000015">
    <property type="protein sequence ID" value="MBH9578831.1"/>
    <property type="molecule type" value="Genomic_DNA"/>
</dbReference>
<evidence type="ECO:0000313" key="14">
    <source>
        <dbReference type="Proteomes" id="UP000613266"/>
    </source>
</evidence>
<keyword evidence="5 10" id="KW-0812">Transmembrane</keyword>
<keyword evidence="14" id="KW-1185">Reference proteome</keyword>
<evidence type="ECO:0000256" key="5">
    <source>
        <dbReference type="ARBA" id="ARBA00022692"/>
    </source>
</evidence>
<keyword evidence="3 10" id="KW-0813">Transport</keyword>
<sequence length="698" mass="77557">MTPKYALPFALLTLALQAQAQQQLPTVSVSGRNANAPVSLGGFGDTPAARLPLQALRIDAERLQDLGLDGLGALPKLDASVSDSYNSIGYYTQLRVRGYELDTRFNLRREGLPINGETGLDLFNKAALELLKGSSGLQAGTSAPGGLLNLVVKRPDADRLDLRLSWEQHNSRALALDWTKRWGKEFGLRVNLAAAELDPWLHNSRGRQQGLALAGDWRLGADTLLEAEVESSQHSQPSQPGFSLLGNRLPSIESVDIRRNLNEASWRLPVVLDNDFATLRLRQRLNADWNLLLQAGVQRARNDDRVAFPFGCPSEDDYSRYCSDGSFDLYDFRSENERRDTDALRAAVDGRVQLGGLTHQLRAEALLSRYEARFQRQAYNWVGYGSVFQPTPSQPDPSLTDENTHRDERNRELAFSDQVQIGALELFAGLRHSRIEREAVRTDGSRATNYTQSFTTPWLGASWALAPDLRVYASWGQGIESEVIPNRSRYQNAGRALPALKSRQLEAGLKAGSQTVEWSLATFQIQRPVWADLGSCSAANSCERRVDGEARHRGVEAQADFKWQGGGLVGSAQWLQARREGSTQVGVNGLRPVNVPARSYRVGVHQQVLQALRLQANLVHEGRRAVLPDNSIELPSWTRLDLSARYQHAVGTQQWTWQLGVDNATNQRAWKEAPYSFGHSYLFPLAPRVWKAGLSLAL</sequence>
<keyword evidence="7 10" id="KW-0472">Membrane</keyword>
<keyword evidence="6" id="KW-0798">TonB box</keyword>
<keyword evidence="4 10" id="KW-1134">Transmembrane beta strand</keyword>
<evidence type="ECO:0000256" key="11">
    <source>
        <dbReference type="SAM" id="SignalP"/>
    </source>
</evidence>
<protein>
    <submittedName>
        <fullName evidence="13">TonB-dependent receptor</fullName>
    </submittedName>
</protein>
<evidence type="ECO:0000256" key="2">
    <source>
        <dbReference type="ARBA" id="ARBA00009810"/>
    </source>
</evidence>
<evidence type="ECO:0000256" key="7">
    <source>
        <dbReference type="ARBA" id="ARBA00023136"/>
    </source>
</evidence>
<comment type="subcellular location">
    <subcellularLocation>
        <location evidence="1 10">Cell outer membrane</location>
        <topology evidence="1 10">Multi-pass membrane protein</topology>
    </subcellularLocation>
</comment>
<comment type="caution">
    <text evidence="13">The sequence shown here is derived from an EMBL/GenBank/DDBJ whole genome shotgun (WGS) entry which is preliminary data.</text>
</comment>